<organism evidence="1 2">
    <name type="scientific">Peltaster fructicola</name>
    <dbReference type="NCBI Taxonomy" id="286661"/>
    <lineage>
        <taxon>Eukaryota</taxon>
        <taxon>Fungi</taxon>
        <taxon>Dikarya</taxon>
        <taxon>Ascomycota</taxon>
        <taxon>Pezizomycotina</taxon>
        <taxon>Dothideomycetes</taxon>
        <taxon>Dothideomycetes incertae sedis</taxon>
        <taxon>Peltaster</taxon>
    </lineage>
</organism>
<dbReference type="SUPFAM" id="SSF56784">
    <property type="entry name" value="HAD-like"/>
    <property type="match status" value="1"/>
</dbReference>
<dbReference type="InterPro" id="IPR052898">
    <property type="entry name" value="ACAD10-like"/>
</dbReference>
<dbReference type="Proteomes" id="UP000503462">
    <property type="component" value="Chromosome 1"/>
</dbReference>
<dbReference type="InterPro" id="IPR036412">
    <property type="entry name" value="HAD-like_sf"/>
</dbReference>
<sequence length="281" mass="31178">MSSTTSRPRVLLFDIGGVCVVSPFQAILDYEKAQKIPLGWINHSIAASNPDGAWQQLERGEAKLDAPWFAAFKADLSNEQRWRKYYAQYLAKSRKQDAGAAAEEAVFNAPPVPDIDAEWLFWEMMRVARQPDPHMYPALKRLRQHADKHPGSLVLAALSNTSIFPAGHPFAEETAGHADVKRQFHVFVSSAHVGMRKPAENIYYYTIGRVSEFVVQRGYGDGVRAQDFIFLDDIGSNLKTAKKIGMGTIKVDLGRADRAVKELETRTGITVTSDGGSSARL</sequence>
<gene>
    <name evidence="1" type="ORF">AMS68_001529</name>
</gene>
<evidence type="ECO:0000313" key="2">
    <source>
        <dbReference type="Proteomes" id="UP000503462"/>
    </source>
</evidence>
<proteinExistence type="predicted"/>
<dbReference type="OrthoDB" id="1694274at2759"/>
<dbReference type="InterPro" id="IPR023198">
    <property type="entry name" value="PGP-like_dom2"/>
</dbReference>
<dbReference type="Gene3D" id="3.40.50.1000">
    <property type="entry name" value="HAD superfamily/HAD-like"/>
    <property type="match status" value="1"/>
</dbReference>
<dbReference type="PANTHER" id="PTHR47829:SF1">
    <property type="entry name" value="HAD FAMILY PHOSPHATASE"/>
    <property type="match status" value="1"/>
</dbReference>
<dbReference type="EMBL" id="CP051139">
    <property type="protein sequence ID" value="QIW96011.1"/>
    <property type="molecule type" value="Genomic_DNA"/>
</dbReference>
<dbReference type="SFLD" id="SFLDG01129">
    <property type="entry name" value="C1.5:_HAD__Beta-PGM__Phosphata"/>
    <property type="match status" value="1"/>
</dbReference>
<accession>A0A6H0XMM8</accession>
<dbReference type="InterPro" id="IPR023214">
    <property type="entry name" value="HAD_sf"/>
</dbReference>
<dbReference type="AlphaFoldDB" id="A0A6H0XMM8"/>
<dbReference type="Gene3D" id="1.10.150.240">
    <property type="entry name" value="Putative phosphatase, domain 2"/>
    <property type="match status" value="1"/>
</dbReference>
<reference evidence="1 2" key="1">
    <citation type="journal article" date="2016" name="Sci. Rep.">
        <title>Peltaster fructicola genome reveals evolution from an invasive phytopathogen to an ectophytic parasite.</title>
        <authorList>
            <person name="Xu C."/>
            <person name="Chen H."/>
            <person name="Gleason M.L."/>
            <person name="Xu J.R."/>
            <person name="Liu H."/>
            <person name="Zhang R."/>
            <person name="Sun G."/>
        </authorList>
    </citation>
    <scope>NUCLEOTIDE SEQUENCE [LARGE SCALE GENOMIC DNA]</scope>
    <source>
        <strain evidence="1 2">LNHT1506</strain>
    </source>
</reference>
<keyword evidence="2" id="KW-1185">Reference proteome</keyword>
<name>A0A6H0XMM8_9PEZI</name>
<dbReference type="PANTHER" id="PTHR47829">
    <property type="entry name" value="HYDROLASE, PUTATIVE (AFU_ORTHOLOGUE AFUA_1G12880)-RELATED"/>
    <property type="match status" value="1"/>
</dbReference>
<protein>
    <submittedName>
        <fullName evidence="1">Uncharacterized protein</fullName>
    </submittedName>
</protein>
<dbReference type="SFLD" id="SFLDS00003">
    <property type="entry name" value="Haloacid_Dehalogenase"/>
    <property type="match status" value="1"/>
</dbReference>
<evidence type="ECO:0000313" key="1">
    <source>
        <dbReference type="EMBL" id="QIW96011.1"/>
    </source>
</evidence>